<dbReference type="PANTHER" id="PTHR12338:SF5">
    <property type="entry name" value="ANTIGEN 43-RELATED"/>
    <property type="match status" value="1"/>
</dbReference>
<dbReference type="OrthoDB" id="218680at2"/>
<dbReference type="InterPro" id="IPR011050">
    <property type="entry name" value="Pectin_lyase_fold/virulence"/>
</dbReference>
<feature type="chain" id="PRO_5020378786" evidence="2">
    <location>
        <begin position="27"/>
        <end position="2516"/>
    </location>
</feature>
<feature type="region of interest" description="Disordered" evidence="1">
    <location>
        <begin position="2480"/>
        <end position="2516"/>
    </location>
</feature>
<dbReference type="Proteomes" id="UP000295129">
    <property type="component" value="Unassembled WGS sequence"/>
</dbReference>
<dbReference type="EMBL" id="SNVV01000002">
    <property type="protein sequence ID" value="TDN56076.1"/>
    <property type="molecule type" value="Genomic_DNA"/>
</dbReference>
<dbReference type="Pfam" id="PF05860">
    <property type="entry name" value="TPS"/>
    <property type="match status" value="1"/>
</dbReference>
<feature type="signal peptide" evidence="2">
    <location>
        <begin position="1"/>
        <end position="26"/>
    </location>
</feature>
<accession>A0A4R6ED12</accession>
<proteinExistence type="predicted"/>
<keyword evidence="2" id="KW-0732">Signal</keyword>
<name>A0A4R6ED12_9RHOO</name>
<evidence type="ECO:0000256" key="2">
    <source>
        <dbReference type="SAM" id="SignalP"/>
    </source>
</evidence>
<sequence>MSTNMQKETHPAVRVFRLNPVTQALAGVAAAIPALAFAQMPTGGNVVSGGATITAPDANHTVIQQTTGKAIINWDSFSIGQNGYVQFIQPGSSAIALNRVVGADPSSILGNLSANGQVFLVNPNGIFFGAGAVVNVAGIVATTLNISDADFLAGNYRFVKGGTDAKVVNAGTINAGNGGYVVLAGDYVSNASGGVVDAQLGTALLASGNALTLELEGNSLVRYAVDEATVAHLAGVDNAGSILANGGRVIMTAKVAGDLASMVVNNTGLVQAQSTVERDGIVYLVGEGGSVANAGKVDVSAQAGAKGGHVDIVADGDIVHAAGSVIDISGAATGNSSAGSVYTWADGTNRFNSGATIVGKGGAEGGNGGFVELSGNKVVYRGLLDLTAVAGTAGWLLVDPTEITIKSGSGTGDAATFYETDLESALAGTSNVVLQASNTGAGNTASITMEALSDGELTGTGTAGLTLAVNAQNGATGSITFQNKSDTINIGGDLVLSVTDGNAVGAGAGVGTIDVGNLTSKSNIDLTAGSIATRNLTVANSAANGSNAAYAINADATTGDLTVDGDVSLIVSNTSAAGVKTSVDLQAAGAVNITGNLVSSATGVGYYHYNYTTPGSAATSYYSTYADRSDPWTLVDQGDHKIESSLNVAAGGNLSVGGTTTVTATDNNTAFTGGNAGGYFQTATSTTHNFWRPTAATATANVTAGGDVSLGGLTTVKADGYATASYGEVESWNDMVLQYNYTTRTQTVSTGCNPTCTSYDTTINNVKGSATGQYVWSFNYNDPPLNASYSPYPNNQTDSHGDSASTQLGYSGQTGVTASLNVNAGGSVTTNGLDVAIVNRSSTGSTSYSDANWGHQDSSNVGATVSGAREVNYSDSFSRSWAAARSTATTTISSGDNQAVTLNGNSNTSASFTEFTPLNTALAGATMTVTAGQNGGNSGSGNINVNGNVTVSGGDSTNPVALTLTSLDGNVVQAPGTSITVNNSYTAGDADATLEASAGSLLLQSISVAAGHNAQLTGTALDDITVAGTLTAHEAAGTNNSLSRIALQTTDGDITLEDAVRSESAVSAVIDVDAGRDLTVNGATSAVADGAGNTSDWSSTNASITFASGGDMTINGTTTVDVDAASYGHLGPYYPYYNYPYTTITSGVIQMSSGGDLLLNNTVTATANSVGYNGTSNGAYTGNATTSITISSDGNLTVNDVISATSGSTSNATAVGGDNFGSTSASVQLSSDGATEINAVVRSDATSITNQASATTVVGGGNLLTLNEDVLATGVSAATVTLNSTNAGGEIVQLAGKTARAQAASATANVNTAATGSVDLRSVQALGGTSANLAMNVGSGTVDVLTSTASAGTATATLTTQDADGTLTLADSLTVTGNRTTAGESAALVVNAAGGLDASSAVIAVSNNSTTASTAARAQITAGGSVTLDDITVTTAGATGSGSTAGLILSAGDATVTDFTVSSDHGAASASFTTTSGDLTLNGIGRVYGNGVGTFAGLSASVAGDLDTSAASLEVRNQSTLSSAHANATLAATGTATISDLSVSSDGTNGAVTVNLSGADGLTVSGEVTATSLATGGTATVSLGSADGSVNVLADALVLANSHGFASLSSGSATGGVLDGVLWANSTNNGALLSVEADGGTLSQGAAGALRAESATVSLLEVHAGDSVLDLNGTLRAVAASGSATLDLIGASGSVGGFEVSSASGTASAFISGNNAAGTLVLDGSGTVSGNSASSTGALLSIATVGALDASAATLNVANTGTSNGAGVSMAVDANGNVALGQVDLAAAGANGLAELTVISNAGNVSFVDEVNVTGNGTASNTVVEVTAAGNLLVGNGAGISASAPTGNASVTLAAGGNATINGDVEANALASAEVSITGTTGVAQGAASSIVADGDIGSVTLSGAGVQVAGLVKAAALSGSAEVTLVPQGGDITVAQGGQLLATSSTGGAFVTLDDANRLTLNGAVQASSQGSQAKVSIDDIVTSLTQGANGTIGVTGRSAELIIDGSGTLAGIDLGGSQTLLATQYDATLNVTGGQVRVANFDVRSLGASARVSALASNGLVFNGTGVVIAQGQEGAIRGVAYTGNVDTRSANLSATNSGTGAAEVGFGAVAGSVLLGNAAALAGSGTAALSMAAQSGIEVSGNVLARANGGNSHVQLITIGETAHIKVASGATVVAESLGSNAGDADIYMKAGDCCKAQVQLDGNVTASTAGNGDATLAAYAGRIAVNGVTTAHSVGGSAGIGLATAGDLIVTGKLVSKADSANEEAHIVLVSDKLNYSGTAELSQGNGRVQLAPFSTNKIIGVNSARDHDAIIGVNYTTGTLNKFAGYGAEIRIGGSFDRSNWANGSDWCIPDMANWTDVTQHTADIHVAGSSNIVLASTAMVFDTTGITYYHDQGMSPWSVPNGRTAIYVPRAEKVSIDRYVDRTDNSLHTVSRAPDTTLALVTTGIPPEGTTPLGGNLFLAGDGVNMGVYGGAAGAGQNGAGSGSGANGGGEQGGGANADDDENRRNRGQN</sequence>
<feature type="region of interest" description="Disordered" evidence="1">
    <location>
        <begin position="787"/>
        <end position="810"/>
    </location>
</feature>
<comment type="caution">
    <text evidence="4">The sequence shown here is derived from an EMBL/GenBank/DDBJ whole genome shotgun (WGS) entry which is preliminary data.</text>
</comment>
<keyword evidence="5" id="KW-1185">Reference proteome</keyword>
<dbReference type="PANTHER" id="PTHR12338">
    <property type="entry name" value="AUTOTRANSPORTER"/>
    <property type="match status" value="1"/>
</dbReference>
<evidence type="ECO:0000259" key="3">
    <source>
        <dbReference type="SMART" id="SM00912"/>
    </source>
</evidence>
<dbReference type="SUPFAM" id="SSF51126">
    <property type="entry name" value="Pectin lyase-like"/>
    <property type="match status" value="1"/>
</dbReference>
<dbReference type="SMART" id="SM00912">
    <property type="entry name" value="Haemagg_act"/>
    <property type="match status" value="1"/>
</dbReference>
<feature type="compositionally biased region" description="Gly residues" evidence="1">
    <location>
        <begin position="2480"/>
        <end position="2502"/>
    </location>
</feature>
<dbReference type="InterPro" id="IPR012334">
    <property type="entry name" value="Pectin_lyas_fold"/>
</dbReference>
<dbReference type="InterPro" id="IPR008638">
    <property type="entry name" value="FhaB/CdiA-like_TPS"/>
</dbReference>
<evidence type="ECO:0000313" key="5">
    <source>
        <dbReference type="Proteomes" id="UP000295129"/>
    </source>
</evidence>
<evidence type="ECO:0000256" key="1">
    <source>
        <dbReference type="SAM" id="MobiDB-lite"/>
    </source>
</evidence>
<dbReference type="NCBIfam" id="TIGR01901">
    <property type="entry name" value="adhes_NPXG"/>
    <property type="match status" value="1"/>
</dbReference>
<protein>
    <submittedName>
        <fullName evidence="4">Filamentous hemagglutinin family protein</fullName>
    </submittedName>
</protein>
<evidence type="ECO:0000313" key="4">
    <source>
        <dbReference type="EMBL" id="TDN56076.1"/>
    </source>
</evidence>
<dbReference type="InterPro" id="IPR050909">
    <property type="entry name" value="Bact_Autotransporter_VF"/>
</dbReference>
<organism evidence="4 5">
    <name type="scientific">Azoarcus indigens</name>
    <dbReference type="NCBI Taxonomy" id="29545"/>
    <lineage>
        <taxon>Bacteria</taxon>
        <taxon>Pseudomonadati</taxon>
        <taxon>Pseudomonadota</taxon>
        <taxon>Betaproteobacteria</taxon>
        <taxon>Rhodocyclales</taxon>
        <taxon>Zoogloeaceae</taxon>
        <taxon>Azoarcus</taxon>
    </lineage>
</organism>
<gene>
    <name evidence="4" type="ORF">C7389_10211</name>
</gene>
<reference evidence="4 5" key="1">
    <citation type="submission" date="2019-03" db="EMBL/GenBank/DDBJ databases">
        <title>Genomic Encyclopedia of Type Strains, Phase IV (KMG-IV): sequencing the most valuable type-strain genomes for metagenomic binning, comparative biology and taxonomic classification.</title>
        <authorList>
            <person name="Goeker M."/>
        </authorList>
    </citation>
    <scope>NUCLEOTIDE SEQUENCE [LARGE SCALE GENOMIC DNA]</scope>
    <source>
        <strain evidence="4 5">DSM 12121</strain>
    </source>
</reference>
<feature type="domain" description="Filamentous haemagglutinin FhaB/tRNA nuclease CdiA-like TPS" evidence="3">
    <location>
        <begin position="39"/>
        <end position="150"/>
    </location>
</feature>
<dbReference type="RefSeq" id="WP_133588232.1">
    <property type="nucleotide sequence ID" value="NZ_SNVV01000002.1"/>
</dbReference>
<dbReference type="Gene3D" id="2.160.20.10">
    <property type="entry name" value="Single-stranded right-handed beta-helix, Pectin lyase-like"/>
    <property type="match status" value="1"/>
</dbReference>